<dbReference type="Gene3D" id="3.10.180.10">
    <property type="entry name" value="2,3-Dihydroxybiphenyl 1,2-Dioxygenase, domain 1"/>
    <property type="match status" value="1"/>
</dbReference>
<dbReference type="CDD" id="cd06588">
    <property type="entry name" value="PhnB_like"/>
    <property type="match status" value="1"/>
</dbReference>
<gene>
    <name evidence="2" type="ORF">Rumeso_04588</name>
</gene>
<keyword evidence="3" id="KW-1185">Reference proteome</keyword>
<dbReference type="AlphaFoldDB" id="A0A017HI61"/>
<keyword evidence="2" id="KW-0830">Ubiquinone</keyword>
<dbReference type="Pfam" id="PF06983">
    <property type="entry name" value="3-dmu-9_3-mt"/>
    <property type="match status" value="1"/>
</dbReference>
<reference evidence="2 3" key="1">
    <citation type="submission" date="2013-02" db="EMBL/GenBank/DDBJ databases">
        <authorList>
            <person name="Fiebig A."/>
            <person name="Goeker M."/>
            <person name="Klenk H.-P.P."/>
        </authorList>
    </citation>
    <scope>NUCLEOTIDE SEQUENCE [LARGE SCALE GENOMIC DNA]</scope>
    <source>
        <strain evidence="2 3">DSM 19309</strain>
    </source>
</reference>
<dbReference type="PANTHER" id="PTHR33990:SF1">
    <property type="entry name" value="PROTEIN YJDN"/>
    <property type="match status" value="1"/>
</dbReference>
<dbReference type="PANTHER" id="PTHR33990">
    <property type="entry name" value="PROTEIN YJDN-RELATED"/>
    <property type="match status" value="1"/>
</dbReference>
<evidence type="ECO:0000313" key="3">
    <source>
        <dbReference type="Proteomes" id="UP000019666"/>
    </source>
</evidence>
<keyword evidence="2" id="KW-0808">Transferase</keyword>
<dbReference type="STRING" id="442562.Rumeso_04588"/>
<dbReference type="SUPFAM" id="SSF54593">
    <property type="entry name" value="Glyoxalase/Bleomycin resistance protein/Dihydroxybiphenyl dioxygenase"/>
    <property type="match status" value="1"/>
</dbReference>
<dbReference type="RefSeq" id="WP_051521459.1">
    <property type="nucleotide sequence ID" value="NZ_KK088600.1"/>
</dbReference>
<dbReference type="OrthoDB" id="9795306at2"/>
<proteinExistence type="predicted"/>
<sequence length="152" mass="16789">MATMPYLHFQGRCAEALAFYAEVLGGTDLALMRYAESPDARPEWKDAPHVMHGQVRLGDGVLMASDFPPGMEGDPQKAVSIMQTFPDPDSTRAAFDRLREGGDVIQPFGPTFFSRGFGMLRDRFGTHWILSAEPEGGTMSRDEVEEPEAHPT</sequence>
<dbReference type="InterPro" id="IPR029068">
    <property type="entry name" value="Glyas_Bleomycin-R_OHBP_Dase"/>
</dbReference>
<comment type="caution">
    <text evidence="2">The sequence shown here is derived from an EMBL/GenBank/DDBJ whole genome shotgun (WGS) entry which is preliminary data.</text>
</comment>
<feature type="domain" description="PhnB-like" evidence="1">
    <location>
        <begin position="4"/>
        <end position="129"/>
    </location>
</feature>
<keyword evidence="2" id="KW-0489">Methyltransferase</keyword>
<dbReference type="InterPro" id="IPR028973">
    <property type="entry name" value="PhnB-like"/>
</dbReference>
<dbReference type="GO" id="GO:0008168">
    <property type="term" value="F:methyltransferase activity"/>
    <property type="evidence" value="ECO:0007669"/>
    <property type="project" value="UniProtKB-KW"/>
</dbReference>
<accession>A0A017HI61</accession>
<name>A0A017HI61_9RHOB</name>
<dbReference type="Proteomes" id="UP000019666">
    <property type="component" value="Unassembled WGS sequence"/>
</dbReference>
<dbReference type="GO" id="GO:0032259">
    <property type="term" value="P:methylation"/>
    <property type="evidence" value="ECO:0007669"/>
    <property type="project" value="UniProtKB-KW"/>
</dbReference>
<dbReference type="EMBL" id="AOSK01000128">
    <property type="protein sequence ID" value="EYD73853.1"/>
    <property type="molecule type" value="Genomic_DNA"/>
</dbReference>
<organism evidence="2 3">
    <name type="scientific">Rubellimicrobium mesophilum DSM 19309</name>
    <dbReference type="NCBI Taxonomy" id="442562"/>
    <lineage>
        <taxon>Bacteria</taxon>
        <taxon>Pseudomonadati</taxon>
        <taxon>Pseudomonadota</taxon>
        <taxon>Alphaproteobacteria</taxon>
        <taxon>Rhodobacterales</taxon>
        <taxon>Roseobacteraceae</taxon>
        <taxon>Rubellimicrobium</taxon>
    </lineage>
</organism>
<evidence type="ECO:0000313" key="2">
    <source>
        <dbReference type="EMBL" id="EYD73853.1"/>
    </source>
</evidence>
<dbReference type="HOGENOM" id="CLU_046006_17_1_5"/>
<evidence type="ECO:0000259" key="1">
    <source>
        <dbReference type="Pfam" id="PF06983"/>
    </source>
</evidence>
<protein>
    <submittedName>
        <fullName evidence="2">PhnB protein, putative DNA binding protein 3-demethylubiquinone-9 3-methyltransferase domain protein</fullName>
    </submittedName>
</protein>